<comment type="subcellular location">
    <subcellularLocation>
        <location evidence="8">Nucleus</location>
    </subcellularLocation>
</comment>
<evidence type="ECO:0000256" key="8">
    <source>
        <dbReference type="RuleBase" id="RU361211"/>
    </source>
</evidence>
<dbReference type="EC" id="2.3.1.48" evidence="2 8"/>
<dbReference type="Proteomes" id="UP000230066">
    <property type="component" value="Unassembled WGS sequence"/>
</dbReference>
<evidence type="ECO:0000256" key="5">
    <source>
        <dbReference type="ARBA" id="ARBA00023015"/>
    </source>
</evidence>
<evidence type="ECO:0000256" key="4">
    <source>
        <dbReference type="ARBA" id="ARBA00022990"/>
    </source>
</evidence>
<keyword evidence="11" id="KW-1185">Reference proteome</keyword>
<dbReference type="Pfam" id="PF01853">
    <property type="entry name" value="MOZ_SAS"/>
    <property type="match status" value="1"/>
</dbReference>
<dbReference type="InterPro" id="IPR016197">
    <property type="entry name" value="Chromo-like_dom_sf"/>
</dbReference>
<evidence type="ECO:0000259" key="9">
    <source>
        <dbReference type="PROSITE" id="PS51726"/>
    </source>
</evidence>
<dbReference type="InterPro" id="IPR000953">
    <property type="entry name" value="Chromo/chromo_shadow_dom"/>
</dbReference>
<dbReference type="GO" id="GO:0046972">
    <property type="term" value="F:histone H4K16 acetyltransferase activity"/>
    <property type="evidence" value="ECO:0007669"/>
    <property type="project" value="TreeGrafter"/>
</dbReference>
<dbReference type="Gene3D" id="1.10.10.10">
    <property type="entry name" value="Winged helix-like DNA-binding domain superfamily/Winged helix DNA-binding domain"/>
    <property type="match status" value="1"/>
</dbReference>
<feature type="active site" description="Proton donor/acceptor" evidence="7">
    <location>
        <position position="306"/>
    </location>
</feature>
<gene>
    <name evidence="10" type="ORF">D915_003785</name>
</gene>
<proteinExistence type="inferred from homology"/>
<evidence type="ECO:0000256" key="7">
    <source>
        <dbReference type="PIRSR" id="PIRSR602717-51"/>
    </source>
</evidence>
<comment type="similarity">
    <text evidence="1 8">Belongs to the MYST (SAS/MOZ) family.</text>
</comment>
<evidence type="ECO:0000313" key="11">
    <source>
        <dbReference type="Proteomes" id="UP000230066"/>
    </source>
</evidence>
<sequence>MHISDGPCHNNSIINESYYVLRSPGSYHPALIIESRVNDTGGLEYFVHYRNLDKRLDEWVAPERIDFSRKFSSRPRSPDLVEIPDEEASRRFTRNQKRRYVESCTQDSQFNDSLDSTTQKLELEHQEFTRVKFIDHIQFGKHEIDTWYFSPYPEEYRRLNKLWICEYCLKYMKSAQVWVKHVAELCKQRRPPGRQIYRKGNLIVYELDGNEQKLYCQNLCLLAKLFLDHKTLYYDVAPFVFYVLCELDREGCHVVGYFSKEKNSAENYNLACILTLPPFQKRGIGRFLITLSYELTKIEQIIGTPEKPLSDLGRLSYRSYWESVIFNFLSVNPQCSLDELSASTCIMLDDIIWTLKFHQGIEFWRCGRTLYLKKKSLRAYLQKVTERERKLASIRTRPHRKSISTAVQFDVNCLTWAPPPKSPKQTARFI</sequence>
<dbReference type="InterPro" id="IPR040706">
    <property type="entry name" value="Zf-MYST"/>
</dbReference>
<dbReference type="GO" id="GO:0035267">
    <property type="term" value="C:NuA4 histone acetyltransferase complex"/>
    <property type="evidence" value="ECO:0007669"/>
    <property type="project" value="TreeGrafter"/>
</dbReference>
<dbReference type="EMBL" id="JXXN02001308">
    <property type="protein sequence ID" value="THD25061.1"/>
    <property type="molecule type" value="Genomic_DNA"/>
</dbReference>
<protein>
    <recommendedName>
        <fullName evidence="2 8">Histone acetyltransferase</fullName>
        <ecNumber evidence="2 8">2.3.1.48</ecNumber>
    </recommendedName>
</protein>
<dbReference type="FunFam" id="3.40.630.30:FF:000002">
    <property type="entry name" value="Histone acetyltransferase"/>
    <property type="match status" value="1"/>
</dbReference>
<comment type="caution">
    <text evidence="10">The sequence shown here is derived from an EMBL/GenBank/DDBJ whole genome shotgun (WGS) entry which is preliminary data.</text>
</comment>
<keyword evidence="4" id="KW-0007">Acetylation</keyword>
<accession>A0A4E0RF08</accession>
<evidence type="ECO:0000313" key="10">
    <source>
        <dbReference type="EMBL" id="THD25061.1"/>
    </source>
</evidence>
<dbReference type="FunFam" id="3.30.60.60:FF:000001">
    <property type="entry name" value="Histone acetyltransferase"/>
    <property type="match status" value="1"/>
</dbReference>
<keyword evidence="8" id="KW-0539">Nucleus</keyword>
<organism evidence="10 11">
    <name type="scientific">Fasciola hepatica</name>
    <name type="common">Liver fluke</name>
    <dbReference type="NCBI Taxonomy" id="6192"/>
    <lineage>
        <taxon>Eukaryota</taxon>
        <taxon>Metazoa</taxon>
        <taxon>Spiralia</taxon>
        <taxon>Lophotrochozoa</taxon>
        <taxon>Platyhelminthes</taxon>
        <taxon>Trematoda</taxon>
        <taxon>Digenea</taxon>
        <taxon>Plagiorchiida</taxon>
        <taxon>Echinostomata</taxon>
        <taxon>Echinostomatoidea</taxon>
        <taxon>Fasciolidae</taxon>
        <taxon>Fasciola</taxon>
    </lineage>
</organism>
<comment type="catalytic activity">
    <reaction evidence="8">
        <text>L-lysyl-[protein] + acetyl-CoA = N(6)-acetyl-L-lysyl-[protein] + CoA + H(+)</text>
        <dbReference type="Rhea" id="RHEA:45948"/>
        <dbReference type="Rhea" id="RHEA-COMP:9752"/>
        <dbReference type="Rhea" id="RHEA-COMP:10731"/>
        <dbReference type="ChEBI" id="CHEBI:15378"/>
        <dbReference type="ChEBI" id="CHEBI:29969"/>
        <dbReference type="ChEBI" id="CHEBI:57287"/>
        <dbReference type="ChEBI" id="CHEBI:57288"/>
        <dbReference type="ChEBI" id="CHEBI:61930"/>
        <dbReference type="EC" id="2.3.1.48"/>
    </reaction>
</comment>
<dbReference type="InterPro" id="IPR002717">
    <property type="entry name" value="HAT_MYST-type"/>
</dbReference>
<dbReference type="Gene3D" id="3.40.630.30">
    <property type="match status" value="1"/>
</dbReference>
<dbReference type="GO" id="GO:0006355">
    <property type="term" value="P:regulation of DNA-templated transcription"/>
    <property type="evidence" value="ECO:0007669"/>
    <property type="project" value="InterPro"/>
</dbReference>
<dbReference type="InterPro" id="IPR016181">
    <property type="entry name" value="Acyl_CoA_acyltransferase"/>
</dbReference>
<dbReference type="Pfam" id="PF11717">
    <property type="entry name" value="Tudor-knot"/>
    <property type="match status" value="1"/>
</dbReference>
<dbReference type="Pfam" id="PF17772">
    <property type="entry name" value="zf-MYST"/>
    <property type="match status" value="1"/>
</dbReference>
<keyword evidence="5" id="KW-0805">Transcription regulation</keyword>
<dbReference type="PANTHER" id="PTHR10615:SF82">
    <property type="entry name" value="HISTONE ACETYLTRANSFERASE KAT8"/>
    <property type="match status" value="1"/>
</dbReference>
<reference evidence="10" key="1">
    <citation type="submission" date="2019-03" db="EMBL/GenBank/DDBJ databases">
        <title>Improved annotation for the trematode Fasciola hepatica.</title>
        <authorList>
            <person name="Choi Y.-J."/>
            <person name="Martin J."/>
            <person name="Mitreva M."/>
        </authorList>
    </citation>
    <scope>NUCLEOTIDE SEQUENCE [LARGE SCALE GENOMIC DNA]</scope>
</reference>
<dbReference type="GO" id="GO:0044545">
    <property type="term" value="C:NSL complex"/>
    <property type="evidence" value="ECO:0007669"/>
    <property type="project" value="TreeGrafter"/>
</dbReference>
<name>A0A4E0RF08_FASHE</name>
<dbReference type="InterPro" id="IPR050603">
    <property type="entry name" value="MYST_HAT"/>
</dbReference>
<evidence type="ECO:0000256" key="6">
    <source>
        <dbReference type="ARBA" id="ARBA00023163"/>
    </source>
</evidence>
<evidence type="ECO:0000256" key="1">
    <source>
        <dbReference type="ARBA" id="ARBA00010107"/>
    </source>
</evidence>
<dbReference type="AlphaFoldDB" id="A0A4E0RF08"/>
<dbReference type="InterPro" id="IPR025995">
    <property type="entry name" value="Tudor-knot"/>
</dbReference>
<evidence type="ECO:0000256" key="3">
    <source>
        <dbReference type="ARBA" id="ARBA00022679"/>
    </source>
</evidence>
<dbReference type="SMART" id="SM00298">
    <property type="entry name" value="CHROMO"/>
    <property type="match status" value="1"/>
</dbReference>
<keyword evidence="3" id="KW-0808">Transferase</keyword>
<dbReference type="Gene3D" id="3.30.60.60">
    <property type="entry name" value="N-acetyl transferase-like"/>
    <property type="match status" value="1"/>
</dbReference>
<dbReference type="GO" id="GO:0072487">
    <property type="term" value="C:MSL complex"/>
    <property type="evidence" value="ECO:0007669"/>
    <property type="project" value="TreeGrafter"/>
</dbReference>
<dbReference type="InterPro" id="IPR036388">
    <property type="entry name" value="WH-like_DNA-bd_sf"/>
</dbReference>
<dbReference type="SUPFAM" id="SSF54160">
    <property type="entry name" value="Chromo domain-like"/>
    <property type="match status" value="1"/>
</dbReference>
<dbReference type="Gene3D" id="2.30.30.140">
    <property type="match status" value="1"/>
</dbReference>
<dbReference type="PANTHER" id="PTHR10615">
    <property type="entry name" value="HISTONE ACETYLTRANSFERASE"/>
    <property type="match status" value="1"/>
</dbReference>
<dbReference type="PROSITE" id="PS51726">
    <property type="entry name" value="MYST_HAT"/>
    <property type="match status" value="1"/>
</dbReference>
<evidence type="ECO:0000256" key="2">
    <source>
        <dbReference type="ARBA" id="ARBA00013184"/>
    </source>
</evidence>
<feature type="domain" description="MYST-type HAT" evidence="9">
    <location>
        <begin position="129"/>
        <end position="418"/>
    </location>
</feature>
<keyword evidence="6" id="KW-0804">Transcription</keyword>
<dbReference type="GO" id="GO:0005634">
    <property type="term" value="C:nucleus"/>
    <property type="evidence" value="ECO:0007669"/>
    <property type="project" value="UniProtKB-SubCell"/>
</dbReference>
<dbReference type="SUPFAM" id="SSF55729">
    <property type="entry name" value="Acyl-CoA N-acyltransferases (Nat)"/>
    <property type="match status" value="1"/>
</dbReference>